<dbReference type="InterPro" id="IPR037448">
    <property type="entry name" value="Zig-8"/>
</dbReference>
<feature type="compositionally biased region" description="Basic residues" evidence="1">
    <location>
        <begin position="190"/>
        <end position="200"/>
    </location>
</feature>
<dbReference type="SUPFAM" id="SSF48726">
    <property type="entry name" value="Immunoglobulin"/>
    <property type="match status" value="2"/>
</dbReference>
<feature type="compositionally biased region" description="Low complexity" evidence="1">
    <location>
        <begin position="381"/>
        <end position="398"/>
    </location>
</feature>
<dbReference type="AlphaFoldDB" id="A0AAW0SQM2"/>
<evidence type="ECO:0000259" key="2">
    <source>
        <dbReference type="PROSITE" id="PS50835"/>
    </source>
</evidence>
<feature type="compositionally biased region" description="Acidic residues" evidence="1">
    <location>
        <begin position="399"/>
        <end position="410"/>
    </location>
</feature>
<dbReference type="GO" id="GO:0050808">
    <property type="term" value="P:synapse organization"/>
    <property type="evidence" value="ECO:0007669"/>
    <property type="project" value="TreeGrafter"/>
</dbReference>
<dbReference type="EMBL" id="JARAKH010000047">
    <property type="protein sequence ID" value="KAK8377683.1"/>
    <property type="molecule type" value="Genomic_DNA"/>
</dbReference>
<evidence type="ECO:0000313" key="3">
    <source>
        <dbReference type="EMBL" id="KAK8377683.1"/>
    </source>
</evidence>
<dbReference type="GO" id="GO:0032589">
    <property type="term" value="C:neuron projection membrane"/>
    <property type="evidence" value="ECO:0007669"/>
    <property type="project" value="TreeGrafter"/>
</dbReference>
<dbReference type="SMART" id="SM00409">
    <property type="entry name" value="IG"/>
    <property type="match status" value="2"/>
</dbReference>
<dbReference type="Proteomes" id="UP001487740">
    <property type="component" value="Unassembled WGS sequence"/>
</dbReference>
<dbReference type="Pfam" id="PF07686">
    <property type="entry name" value="V-set"/>
    <property type="match status" value="1"/>
</dbReference>
<dbReference type="CDD" id="cd00099">
    <property type="entry name" value="IgV"/>
    <property type="match status" value="1"/>
</dbReference>
<gene>
    <name evidence="3" type="ORF">O3P69_013968</name>
</gene>
<evidence type="ECO:0000256" key="1">
    <source>
        <dbReference type="SAM" id="MobiDB-lite"/>
    </source>
</evidence>
<dbReference type="FunFam" id="2.60.40.10:FF:000533">
    <property type="entry name" value="Uncharacterized protein, isoform A"/>
    <property type="match status" value="1"/>
</dbReference>
<feature type="domain" description="Ig-like" evidence="2">
    <location>
        <begin position="276"/>
        <end position="363"/>
    </location>
</feature>
<dbReference type="Gene3D" id="2.60.40.10">
    <property type="entry name" value="Immunoglobulins"/>
    <property type="match status" value="2"/>
</dbReference>
<feature type="domain" description="Ig-like" evidence="2">
    <location>
        <begin position="415"/>
        <end position="512"/>
    </location>
</feature>
<feature type="compositionally biased region" description="Low complexity" evidence="1">
    <location>
        <begin position="201"/>
        <end position="216"/>
    </location>
</feature>
<dbReference type="Pfam" id="PF13927">
    <property type="entry name" value="Ig_3"/>
    <property type="match status" value="1"/>
</dbReference>
<protein>
    <recommendedName>
        <fullName evidence="2">Ig-like domain-containing protein</fullName>
    </recommendedName>
</protein>
<proteinExistence type="predicted"/>
<keyword evidence="4" id="KW-1185">Reference proteome</keyword>
<name>A0AAW0SQM2_SCYPA</name>
<feature type="compositionally biased region" description="Basic residues" evidence="1">
    <location>
        <begin position="121"/>
        <end position="148"/>
    </location>
</feature>
<dbReference type="SMART" id="SM00406">
    <property type="entry name" value="IGv"/>
    <property type="match status" value="2"/>
</dbReference>
<feature type="compositionally biased region" description="Acidic residues" evidence="1">
    <location>
        <begin position="159"/>
        <end position="168"/>
    </location>
</feature>
<dbReference type="FunFam" id="2.60.40.10:FF:000129">
    <property type="entry name" value="CLUMA_CG018772, isoform A"/>
    <property type="match status" value="1"/>
</dbReference>
<dbReference type="InterPro" id="IPR036179">
    <property type="entry name" value="Ig-like_dom_sf"/>
</dbReference>
<dbReference type="InterPro" id="IPR003598">
    <property type="entry name" value="Ig_sub2"/>
</dbReference>
<sequence>MGWLKAGGAGPGGGGAGSGLRGTRACWVTSWVTMEVSRTLTALWILLAVTQLPGTAEGEARHLATPLTPSSGAPSSLPGASNPDAMYVDGKQTGHQISTLPYLRPPYTPLPHQWDSESYNPRHRVPQQQSSHHHNHHHLFTHHNHHLHRWEIEGGGLGGEEEEEEDAERIENGKNVNGEGISNRFSVSSSHHHHKHHRQRQTPQSSMRRRSSTSAARGEEGGYAFRVDEKSGVRRVIAVREVAGRGSRAAGDGPNGIARLLDLPQDDSTVGPPPGPSFDRNLPRNITMQTGQTAVLSCRVFNVNDKSVSWIRQDNLHILTVDKYKYSTDQRVSVVFNEPNLEWVLRIKSVTPADAGTYECQVSTKPILSFVVNMKVVDKLPTPTATPTPTTTPAAPQEVMEEQEGKEEDDTAQKPQNTSVPRAWILNAPEIYVHRGSPINLTCVVTHGTERPVFIYWYHHDKVIDYEGRGGVRIHTQNGKDTVSHLLVKKAGPGDTGRYTCSPSNGEPASVMLHVLNGEHQAAMQTNRGTPLAGPRGALWHLLLLLALLTALPHRYVMRL</sequence>
<comment type="caution">
    <text evidence="3">The sequence shown here is derived from an EMBL/GenBank/DDBJ whole genome shotgun (WGS) entry which is preliminary data.</text>
</comment>
<dbReference type="InterPro" id="IPR003599">
    <property type="entry name" value="Ig_sub"/>
</dbReference>
<dbReference type="PROSITE" id="PS50835">
    <property type="entry name" value="IG_LIKE"/>
    <property type="match status" value="2"/>
</dbReference>
<organism evidence="3 4">
    <name type="scientific">Scylla paramamosain</name>
    <name type="common">Mud crab</name>
    <dbReference type="NCBI Taxonomy" id="85552"/>
    <lineage>
        <taxon>Eukaryota</taxon>
        <taxon>Metazoa</taxon>
        <taxon>Ecdysozoa</taxon>
        <taxon>Arthropoda</taxon>
        <taxon>Crustacea</taxon>
        <taxon>Multicrustacea</taxon>
        <taxon>Malacostraca</taxon>
        <taxon>Eumalacostraca</taxon>
        <taxon>Eucarida</taxon>
        <taxon>Decapoda</taxon>
        <taxon>Pleocyemata</taxon>
        <taxon>Brachyura</taxon>
        <taxon>Eubrachyura</taxon>
        <taxon>Portunoidea</taxon>
        <taxon>Portunidae</taxon>
        <taxon>Portuninae</taxon>
        <taxon>Scylla</taxon>
    </lineage>
</organism>
<dbReference type="PANTHER" id="PTHR23279:SF46">
    <property type="entry name" value="DEFECTIVE PROBOSCIS EXTENSION RESPONSE 10, ISOFORM A-RELATED"/>
    <property type="match status" value="1"/>
</dbReference>
<feature type="compositionally biased region" description="Gly residues" evidence="1">
    <location>
        <begin position="1"/>
        <end position="20"/>
    </location>
</feature>
<dbReference type="InterPro" id="IPR007110">
    <property type="entry name" value="Ig-like_dom"/>
</dbReference>
<evidence type="ECO:0000313" key="4">
    <source>
        <dbReference type="Proteomes" id="UP001487740"/>
    </source>
</evidence>
<dbReference type="InterPro" id="IPR013783">
    <property type="entry name" value="Ig-like_fold"/>
</dbReference>
<feature type="region of interest" description="Disordered" evidence="1">
    <location>
        <begin position="109"/>
        <end position="223"/>
    </location>
</feature>
<reference evidence="3 4" key="1">
    <citation type="submission" date="2023-03" db="EMBL/GenBank/DDBJ databases">
        <title>High-quality genome of Scylla paramamosain provides insights in environmental adaptation.</title>
        <authorList>
            <person name="Zhang L."/>
        </authorList>
    </citation>
    <scope>NUCLEOTIDE SEQUENCE [LARGE SCALE GENOMIC DNA]</scope>
    <source>
        <strain evidence="3">LZ_2023a</strain>
        <tissue evidence="3">Muscle</tissue>
    </source>
</reference>
<accession>A0AAW0SQM2</accession>
<dbReference type="PANTHER" id="PTHR23279">
    <property type="entry name" value="DEFECTIVE PROBOSCIS EXTENSION RESPONSE DPR -RELATED"/>
    <property type="match status" value="1"/>
</dbReference>
<dbReference type="InterPro" id="IPR013106">
    <property type="entry name" value="Ig_V-set"/>
</dbReference>
<dbReference type="SMART" id="SM00408">
    <property type="entry name" value="IGc2"/>
    <property type="match status" value="2"/>
</dbReference>
<feature type="region of interest" description="Disordered" evidence="1">
    <location>
        <begin position="1"/>
        <end position="21"/>
    </location>
</feature>
<feature type="region of interest" description="Disordered" evidence="1">
    <location>
        <begin position="381"/>
        <end position="420"/>
    </location>
</feature>
<feature type="region of interest" description="Disordered" evidence="1">
    <location>
        <begin position="244"/>
        <end position="282"/>
    </location>
</feature>